<keyword evidence="3" id="KW-0812">Transmembrane</keyword>
<dbReference type="RefSeq" id="XP_006602142.1">
    <property type="nucleotide sequence ID" value="XM_006602079.3"/>
</dbReference>
<sequence length="804" mass="91319">METIEEQQYGDQLTKEESQRAVELETDAEDVEIIGIRKIDIEEEKEIGPMSSEDKFRGLTVEGKWEEVIKMCEEDIKLCTIKINNKRGTALHVAVNEGNEDAVKCLVGTMIKHKRGEKALTLKNERGDTPLHLAATRGLKNICECIIGKNKERKGLITFLNDEGETPFFQVALSWQKEAFWYLCSLVPADENVNYSKFLIRNNGDSILHCAIRREFFDLALIIMYKYPKLYDIQNREGFSPLKLLATRPSAFKSGSNLLWWKRILYHCVSVETLDVQEAEKLYMKAEVQEYQNEQCMVIKEEKDELCPNTKEKMDELQLPENYNTCHHFYHLFKDLCRLTNTFFRSLQLLGKELGILFKDLCRLISTCASGHKREKQEDPEKHQQCQISMAEDLGHEHVPPNLVSCLQSVKLAYIYTLGLSGVGVENIRKMKQKHKWSGQLLSEFMKKPYESYTGSGGPPLLDSSVQTDFIYAYNTENIDKEEIMALNIDREETAILVAARNGIIEMVNELISKIPSAIHETNSKKKNVLLIAVENRQTLIVEELKNRFGEKKTKVVLHNLILGVDDQENTMLHLAAAPIDKGWMISGSALQMMWHIKWFQYIKELVPEHFTIRTNKKEKTAGEIFRESHKGLVKEASGWLKDTSESCSVVAALLAGVSFATSTTVPGGVNTDTGKPALEGQVPFESFAMCSLIGLCFSVTALIMFLSILTSRKEIRDFRTNLPLKLLMGLSSLFISIAALFATFCSAHFFVIDDKFKQVLILIYTVTCLPVTFYAVAQFPLYIDLMRAITTKVPLASDKGDDL</sequence>
<reference evidence="5" key="3">
    <citation type="submission" date="2018-07" db="EMBL/GenBank/DDBJ databases">
        <title>WGS assembly of Glycine max.</title>
        <authorList>
            <person name="Schmutz J."/>
            <person name="Cannon S."/>
            <person name="Schlueter J."/>
            <person name="Ma J."/>
            <person name="Mitros T."/>
            <person name="Nelson W."/>
            <person name="Hyten D."/>
            <person name="Song Q."/>
            <person name="Thelen J."/>
            <person name="Cheng J."/>
            <person name="Xu D."/>
            <person name="Hellsten U."/>
            <person name="May G."/>
            <person name="Yu Y."/>
            <person name="Sakurai T."/>
            <person name="Umezawa T."/>
            <person name="Bhattacharyya M."/>
            <person name="Sandhu D."/>
            <person name="Valliyodan B."/>
            <person name="Lindquist E."/>
            <person name="Peto M."/>
            <person name="Grant D."/>
            <person name="Shu S."/>
            <person name="Goodstein D."/>
            <person name="Barry K."/>
            <person name="Futrell-Griggs M."/>
            <person name="Abernathy B."/>
            <person name="Du J."/>
            <person name="Tian Z."/>
            <person name="Zhu L."/>
            <person name="Gill N."/>
            <person name="Joshi T."/>
            <person name="Libault M."/>
            <person name="Sethuraman A."/>
            <person name="Zhang X."/>
            <person name="Shinozaki K."/>
            <person name="Nguyen H."/>
            <person name="Wing R."/>
            <person name="Cregan P."/>
            <person name="Specht J."/>
            <person name="Grimwood J."/>
            <person name="Rokhsar D."/>
            <person name="Stacey G."/>
            <person name="Shoemaker R."/>
            <person name="Jackson S."/>
        </authorList>
    </citation>
    <scope>NUCLEOTIDE SEQUENCE</scope>
    <source>
        <tissue evidence="5">Callus</tissue>
    </source>
</reference>
<dbReference type="InterPro" id="IPR026961">
    <property type="entry name" value="PGG_dom"/>
</dbReference>
<dbReference type="SMR" id="K7MQJ8"/>
<dbReference type="GeneID" id="100818904"/>
<dbReference type="Pfam" id="PF12796">
    <property type="entry name" value="Ank_2"/>
    <property type="match status" value="1"/>
</dbReference>
<dbReference type="AlphaFoldDB" id="K7MQJ8"/>
<feature type="region of interest" description="Disordered" evidence="2">
    <location>
        <begin position="1"/>
        <end position="24"/>
    </location>
</feature>
<dbReference type="GO" id="GO:0016020">
    <property type="term" value="C:membrane"/>
    <property type="evidence" value="ECO:0000318"/>
    <property type="project" value="GO_Central"/>
</dbReference>
<dbReference type="STRING" id="3847.K7MQJ8"/>
<dbReference type="SUPFAM" id="SSF48403">
    <property type="entry name" value="Ankyrin repeat"/>
    <property type="match status" value="1"/>
</dbReference>
<protein>
    <recommendedName>
        <fullName evidence="4">PGG domain-containing protein</fullName>
    </recommendedName>
</protein>
<dbReference type="InterPro" id="IPR036770">
    <property type="entry name" value="Ankyrin_rpt-contain_sf"/>
</dbReference>
<evidence type="ECO:0000313" key="7">
    <source>
        <dbReference type="Proteomes" id="UP000008827"/>
    </source>
</evidence>
<feature type="compositionally biased region" description="Basic and acidic residues" evidence="2">
    <location>
        <begin position="13"/>
        <end position="23"/>
    </location>
</feature>
<dbReference type="GO" id="GO:0005886">
    <property type="term" value="C:plasma membrane"/>
    <property type="evidence" value="ECO:0007669"/>
    <property type="project" value="UniProtKB-SubCell"/>
</dbReference>
<evidence type="ECO:0000256" key="2">
    <source>
        <dbReference type="SAM" id="MobiDB-lite"/>
    </source>
</evidence>
<reference evidence="5 6" key="1">
    <citation type="journal article" date="2010" name="Nature">
        <title>Genome sequence of the palaeopolyploid soybean.</title>
        <authorList>
            <person name="Schmutz J."/>
            <person name="Cannon S.B."/>
            <person name="Schlueter J."/>
            <person name="Ma J."/>
            <person name="Mitros T."/>
            <person name="Nelson W."/>
            <person name="Hyten D.L."/>
            <person name="Song Q."/>
            <person name="Thelen J.J."/>
            <person name="Cheng J."/>
            <person name="Xu D."/>
            <person name="Hellsten U."/>
            <person name="May G.D."/>
            <person name="Yu Y."/>
            <person name="Sakurai T."/>
            <person name="Umezawa T."/>
            <person name="Bhattacharyya M.K."/>
            <person name="Sandhu D."/>
            <person name="Valliyodan B."/>
            <person name="Lindquist E."/>
            <person name="Peto M."/>
            <person name="Grant D."/>
            <person name="Shu S."/>
            <person name="Goodstein D."/>
            <person name="Barry K."/>
            <person name="Futrell-Griggs M."/>
            <person name="Abernathy B."/>
            <person name="Du J."/>
            <person name="Tian Z."/>
            <person name="Zhu L."/>
            <person name="Gill N."/>
            <person name="Joshi T."/>
            <person name="Libault M."/>
            <person name="Sethuraman A."/>
            <person name="Zhang X.-C."/>
            <person name="Shinozaki K."/>
            <person name="Nguyen H.T."/>
            <person name="Wing R.A."/>
            <person name="Cregan P."/>
            <person name="Specht J."/>
            <person name="Grimwood J."/>
            <person name="Rokhsar D."/>
            <person name="Stacey G."/>
            <person name="Shoemaker R.C."/>
            <person name="Jackson S.A."/>
        </authorList>
    </citation>
    <scope>NUCLEOTIDE SEQUENCE [LARGE SCALE GENOMIC DNA]</scope>
    <source>
        <strain evidence="6">cv. Williams 82</strain>
        <tissue evidence="5">Callus</tissue>
    </source>
</reference>
<evidence type="ECO:0000313" key="6">
    <source>
        <dbReference type="EnsemblPlants" id="KRG98526"/>
    </source>
</evidence>
<dbReference type="eggNOG" id="KOG0504">
    <property type="taxonomic scope" value="Eukaryota"/>
</dbReference>
<keyword evidence="3" id="KW-0472">Membrane</keyword>
<feature type="transmembrane region" description="Helical" evidence="3">
    <location>
        <begin position="687"/>
        <end position="710"/>
    </location>
</feature>
<dbReference type="EnsemblPlants" id="KRG98526">
    <property type="protein sequence ID" value="KRG98526"/>
    <property type="gene ID" value="GLYMA_18G078900"/>
</dbReference>
<dbReference type="InterPro" id="IPR002110">
    <property type="entry name" value="Ankyrin_rpt"/>
</dbReference>
<accession>K7MQJ8</accession>
<dbReference type="Gene3D" id="1.25.40.20">
    <property type="entry name" value="Ankyrin repeat-containing domain"/>
    <property type="match status" value="2"/>
</dbReference>
<reference evidence="6" key="2">
    <citation type="submission" date="2018-02" db="UniProtKB">
        <authorList>
            <consortium name="EnsemblPlants"/>
        </authorList>
    </citation>
    <scope>IDENTIFICATION</scope>
    <source>
        <strain evidence="6">Williams 82</strain>
    </source>
</reference>
<comment type="subcellular location">
    <subcellularLocation>
        <location evidence="1">Cell membrane</location>
        <topology evidence="1">Peripheral membrane protein</topology>
        <orientation evidence="1">Cytoplasmic side</orientation>
    </subcellularLocation>
</comment>
<dbReference type="PaxDb" id="3847-GLYMA18G08791.1"/>
<proteinExistence type="predicted"/>
<dbReference type="Gramene" id="KRG98526">
    <property type="protein sequence ID" value="KRG98526"/>
    <property type="gene ID" value="GLYMA_18G078900"/>
</dbReference>
<dbReference type="OrthoDB" id="1426292at2759"/>
<dbReference type="Proteomes" id="UP000008827">
    <property type="component" value="Chromosome 18"/>
</dbReference>
<dbReference type="Pfam" id="PF13962">
    <property type="entry name" value="PGG"/>
    <property type="match status" value="1"/>
</dbReference>
<dbReference type="EMBL" id="CM000851">
    <property type="protein sequence ID" value="KRG98526.1"/>
    <property type="molecule type" value="Genomic_DNA"/>
</dbReference>
<keyword evidence="7" id="KW-1185">Reference proteome</keyword>
<dbReference type="ExpressionAtlas" id="K7MQJ8">
    <property type="expression patterns" value="baseline and differential"/>
</dbReference>
<organism evidence="6">
    <name type="scientific">Glycine max</name>
    <name type="common">Soybean</name>
    <name type="synonym">Glycine hispida</name>
    <dbReference type="NCBI Taxonomy" id="3847"/>
    <lineage>
        <taxon>Eukaryota</taxon>
        <taxon>Viridiplantae</taxon>
        <taxon>Streptophyta</taxon>
        <taxon>Embryophyta</taxon>
        <taxon>Tracheophyta</taxon>
        <taxon>Spermatophyta</taxon>
        <taxon>Magnoliopsida</taxon>
        <taxon>eudicotyledons</taxon>
        <taxon>Gunneridae</taxon>
        <taxon>Pentapetalae</taxon>
        <taxon>rosids</taxon>
        <taxon>fabids</taxon>
        <taxon>Fabales</taxon>
        <taxon>Fabaceae</taxon>
        <taxon>Papilionoideae</taxon>
        <taxon>50 kb inversion clade</taxon>
        <taxon>NPAAA clade</taxon>
        <taxon>indigoferoid/millettioid clade</taxon>
        <taxon>Phaseoleae</taxon>
        <taxon>Glycine</taxon>
        <taxon>Glycine subgen. Soja</taxon>
    </lineage>
</organism>
<feature type="transmembrane region" description="Helical" evidence="3">
    <location>
        <begin position="731"/>
        <end position="753"/>
    </location>
</feature>
<dbReference type="SMART" id="SM00248">
    <property type="entry name" value="ANK"/>
    <property type="match status" value="5"/>
</dbReference>
<evidence type="ECO:0000259" key="4">
    <source>
        <dbReference type="Pfam" id="PF13962"/>
    </source>
</evidence>
<dbReference type="KEGG" id="gmx:100818904"/>
<keyword evidence="3" id="KW-1133">Transmembrane helix</keyword>
<evidence type="ECO:0000313" key="5">
    <source>
        <dbReference type="EMBL" id="KRG98526.1"/>
    </source>
</evidence>
<dbReference type="PANTHER" id="PTHR24177">
    <property type="entry name" value="CASKIN"/>
    <property type="match status" value="1"/>
</dbReference>
<gene>
    <name evidence="6" type="primary">LOC100818904</name>
    <name evidence="5" type="ORF">GLYMA_18G078900</name>
</gene>
<evidence type="ECO:0000256" key="3">
    <source>
        <dbReference type="SAM" id="Phobius"/>
    </source>
</evidence>
<evidence type="ECO:0000256" key="1">
    <source>
        <dbReference type="ARBA" id="ARBA00004413"/>
    </source>
</evidence>
<name>K7MQJ8_SOYBN</name>
<dbReference type="FunFam" id="1.25.40.20:FF:000514">
    <property type="entry name" value="Uncharacterized protein"/>
    <property type="match status" value="1"/>
</dbReference>
<feature type="transmembrane region" description="Helical" evidence="3">
    <location>
        <begin position="759"/>
        <end position="778"/>
    </location>
</feature>
<dbReference type="PANTHER" id="PTHR24177:SF332">
    <property type="entry name" value="REPEAT PROTEIN, PUTATIVE-RELATED"/>
    <property type="match status" value="1"/>
</dbReference>
<feature type="domain" description="PGG" evidence="4">
    <location>
        <begin position="639"/>
        <end position="751"/>
    </location>
</feature>